<comment type="caution">
    <text evidence="2">The sequence shown here is derived from an EMBL/GenBank/DDBJ whole genome shotgun (WGS) entry which is preliminary data.</text>
</comment>
<protein>
    <submittedName>
        <fullName evidence="2">Uncharacterized protein</fullName>
    </submittedName>
</protein>
<feature type="chain" id="PRO_5038610948" evidence="1">
    <location>
        <begin position="29"/>
        <end position="163"/>
    </location>
</feature>
<keyword evidence="1" id="KW-0732">Signal</keyword>
<proteinExistence type="predicted"/>
<sequence>MKRMIQFLSMFVLVGSLIFGGISSPAQVANASSTDKVSTGTLEITVLGKDWRYSPSAPDGFEYFLSELSNVEFTVYQNGKEYTKQRTGRDGKLSLPLPAGSYTFTQTTAYPNYPKYPPYPQFPFATFFPDKSEFSIRINEGRVASYTVYNEPISSEIYGINPW</sequence>
<dbReference type="InterPro" id="IPR013783">
    <property type="entry name" value="Ig-like_fold"/>
</dbReference>
<dbReference type="OrthoDB" id="2056845at2"/>
<dbReference type="Proteomes" id="UP000294746">
    <property type="component" value="Unassembled WGS sequence"/>
</dbReference>
<reference evidence="2 3" key="1">
    <citation type="submission" date="2019-03" db="EMBL/GenBank/DDBJ databases">
        <title>Genomic Encyclopedia of Type Strains, Phase IV (KMG-IV): sequencing the most valuable type-strain genomes for metagenomic binning, comparative biology and taxonomic classification.</title>
        <authorList>
            <person name="Goeker M."/>
        </authorList>
    </citation>
    <scope>NUCLEOTIDE SEQUENCE [LARGE SCALE GENOMIC DNA]</scope>
    <source>
        <strain evidence="2 3">DSM 46831</strain>
    </source>
</reference>
<feature type="signal peptide" evidence="1">
    <location>
        <begin position="1"/>
        <end position="28"/>
    </location>
</feature>
<dbReference type="EMBL" id="SLXV01000001">
    <property type="protein sequence ID" value="TCP70722.1"/>
    <property type="molecule type" value="Genomic_DNA"/>
</dbReference>
<accession>A0A4R2S4K8</accession>
<name>A0A4R2S4K8_9BACL</name>
<organism evidence="2 3">
    <name type="scientific">Baia soyae</name>
    <dbReference type="NCBI Taxonomy" id="1544746"/>
    <lineage>
        <taxon>Bacteria</taxon>
        <taxon>Bacillati</taxon>
        <taxon>Bacillota</taxon>
        <taxon>Bacilli</taxon>
        <taxon>Bacillales</taxon>
        <taxon>Thermoactinomycetaceae</taxon>
        <taxon>Baia</taxon>
    </lineage>
</organism>
<dbReference type="SUPFAM" id="SSF49478">
    <property type="entry name" value="Cna protein B-type domain"/>
    <property type="match status" value="1"/>
</dbReference>
<dbReference type="RefSeq" id="WP_131847362.1">
    <property type="nucleotide sequence ID" value="NZ_SLXV01000001.1"/>
</dbReference>
<dbReference type="AlphaFoldDB" id="A0A4R2S4K8"/>
<keyword evidence="3" id="KW-1185">Reference proteome</keyword>
<evidence type="ECO:0000256" key="1">
    <source>
        <dbReference type="SAM" id="SignalP"/>
    </source>
</evidence>
<gene>
    <name evidence="2" type="ORF">EDD57_101166</name>
</gene>
<dbReference type="Gene3D" id="2.60.40.10">
    <property type="entry name" value="Immunoglobulins"/>
    <property type="match status" value="1"/>
</dbReference>
<evidence type="ECO:0000313" key="2">
    <source>
        <dbReference type="EMBL" id="TCP70722.1"/>
    </source>
</evidence>
<evidence type="ECO:0000313" key="3">
    <source>
        <dbReference type="Proteomes" id="UP000294746"/>
    </source>
</evidence>